<reference evidence="2" key="1">
    <citation type="submission" date="2022-10" db="EMBL/GenBank/DDBJ databases">
        <authorList>
            <person name="Chen Y."/>
            <person name="Dougan E. K."/>
            <person name="Chan C."/>
            <person name="Rhodes N."/>
            <person name="Thang M."/>
        </authorList>
    </citation>
    <scope>NUCLEOTIDE SEQUENCE</scope>
</reference>
<gene>
    <name evidence="2" type="ORF">C1SCF055_LOCUS39819</name>
</gene>
<keyword evidence="4" id="KW-1185">Reference proteome</keyword>
<protein>
    <submittedName>
        <fullName evidence="2">Uncharacterized protein</fullName>
    </submittedName>
</protein>
<name>A0A9P1DRE6_9DINO</name>
<feature type="compositionally biased region" description="Pro residues" evidence="1">
    <location>
        <begin position="52"/>
        <end position="65"/>
    </location>
</feature>
<sequence>MPFLRQGGVKSDVLAALGSLDKMDPASTVTFNDGVLASSWPTASARKKYEPPKSPVIRPSPPGSPLWPCDDAQKEKMLKHVQALEEEAFSLDGLDGEDFALDGPGGLLEDEEYDLKFHLSGFEDRDTLEADAQPPVVKQESLGTRLLVPQAEARPRSGSASLVIEEHAIEMGESETLQSALEMVAEANGKTRPRRGTM</sequence>
<dbReference type="AlphaFoldDB" id="A0A9P1DRE6"/>
<evidence type="ECO:0000313" key="4">
    <source>
        <dbReference type="Proteomes" id="UP001152797"/>
    </source>
</evidence>
<reference evidence="3" key="2">
    <citation type="submission" date="2024-04" db="EMBL/GenBank/DDBJ databases">
        <authorList>
            <person name="Chen Y."/>
            <person name="Shah S."/>
            <person name="Dougan E. K."/>
            <person name="Thang M."/>
            <person name="Chan C."/>
        </authorList>
    </citation>
    <scope>NUCLEOTIDE SEQUENCE [LARGE SCALE GENOMIC DNA]</scope>
</reference>
<dbReference type="Proteomes" id="UP001152797">
    <property type="component" value="Unassembled WGS sequence"/>
</dbReference>
<dbReference type="EMBL" id="CAMXCT010006510">
    <property type="protein sequence ID" value="CAI4014960.1"/>
    <property type="molecule type" value="Genomic_DNA"/>
</dbReference>
<feature type="region of interest" description="Disordered" evidence="1">
    <location>
        <begin position="42"/>
        <end position="68"/>
    </location>
</feature>
<dbReference type="EMBL" id="CAMXCT030006510">
    <property type="protein sequence ID" value="CAL4802272.1"/>
    <property type="molecule type" value="Genomic_DNA"/>
</dbReference>
<evidence type="ECO:0000256" key="1">
    <source>
        <dbReference type="SAM" id="MobiDB-lite"/>
    </source>
</evidence>
<accession>A0A9P1DRE6</accession>
<comment type="caution">
    <text evidence="2">The sequence shown here is derived from an EMBL/GenBank/DDBJ whole genome shotgun (WGS) entry which is preliminary data.</text>
</comment>
<proteinExistence type="predicted"/>
<evidence type="ECO:0000313" key="3">
    <source>
        <dbReference type="EMBL" id="CAL1168335.1"/>
    </source>
</evidence>
<dbReference type="EMBL" id="CAMXCT020006510">
    <property type="protein sequence ID" value="CAL1168335.1"/>
    <property type="molecule type" value="Genomic_DNA"/>
</dbReference>
<organism evidence="2">
    <name type="scientific">Cladocopium goreaui</name>
    <dbReference type="NCBI Taxonomy" id="2562237"/>
    <lineage>
        <taxon>Eukaryota</taxon>
        <taxon>Sar</taxon>
        <taxon>Alveolata</taxon>
        <taxon>Dinophyceae</taxon>
        <taxon>Suessiales</taxon>
        <taxon>Symbiodiniaceae</taxon>
        <taxon>Cladocopium</taxon>
    </lineage>
</organism>
<dbReference type="OrthoDB" id="10411210at2759"/>
<evidence type="ECO:0000313" key="2">
    <source>
        <dbReference type="EMBL" id="CAI4014960.1"/>
    </source>
</evidence>